<comment type="caution">
    <text evidence="2">The sequence shown here is derived from an EMBL/GenBank/DDBJ whole genome shotgun (WGS) entry which is preliminary data.</text>
</comment>
<dbReference type="AlphaFoldDB" id="A0A9D5K809"/>
<name>A0A9D5K809_UNCW3</name>
<gene>
    <name evidence="2" type="ORF">GF359_01370</name>
</gene>
<feature type="domain" description="DUF4476" evidence="1">
    <location>
        <begin position="85"/>
        <end position="173"/>
    </location>
</feature>
<dbReference type="EMBL" id="WJKJ01000041">
    <property type="protein sequence ID" value="MBD3363845.1"/>
    <property type="molecule type" value="Genomic_DNA"/>
</dbReference>
<proteinExistence type="predicted"/>
<evidence type="ECO:0000313" key="2">
    <source>
        <dbReference type="EMBL" id="MBD3363845.1"/>
    </source>
</evidence>
<evidence type="ECO:0000313" key="3">
    <source>
        <dbReference type="Proteomes" id="UP000630660"/>
    </source>
</evidence>
<evidence type="ECO:0000259" key="1">
    <source>
        <dbReference type="Pfam" id="PF14771"/>
    </source>
</evidence>
<sequence length="182" mass="21123">MIIQALALTALMLSGTDPSAISDNEKMFLREVTHLERAGDDLMELMMEVEDRSLRREITEHIDDIYEACERMRQIIVEDSIPEPIRAEDLERFLEELNNATFSDAKAAMISEFARSNWFTTEQAGKIIEEVPFGVDMVDAAVAMYPHLIDPENTYRLYEFITFDDDRELLREKLNELNQEPE</sequence>
<dbReference type="Pfam" id="PF14771">
    <property type="entry name" value="DUF4476"/>
    <property type="match status" value="1"/>
</dbReference>
<organism evidence="2 3">
    <name type="scientific">candidate division WOR-3 bacterium</name>
    <dbReference type="NCBI Taxonomy" id="2052148"/>
    <lineage>
        <taxon>Bacteria</taxon>
        <taxon>Bacteria division WOR-3</taxon>
    </lineage>
</organism>
<dbReference type="InterPro" id="IPR028011">
    <property type="entry name" value="DUF4476"/>
</dbReference>
<reference evidence="2" key="1">
    <citation type="submission" date="2019-11" db="EMBL/GenBank/DDBJ databases">
        <title>Microbial mats filling the niche in hypersaline microbial mats.</title>
        <authorList>
            <person name="Wong H.L."/>
            <person name="Macleod F.I."/>
            <person name="White R.A. III"/>
            <person name="Burns B.P."/>
        </authorList>
    </citation>
    <scope>NUCLEOTIDE SEQUENCE</scope>
    <source>
        <strain evidence="2">Bin_327</strain>
    </source>
</reference>
<dbReference type="Proteomes" id="UP000630660">
    <property type="component" value="Unassembled WGS sequence"/>
</dbReference>
<protein>
    <submittedName>
        <fullName evidence="2">DUF4476 domain-containing protein</fullName>
    </submittedName>
</protein>
<accession>A0A9D5K809</accession>